<dbReference type="Proteomes" id="UP000182762">
    <property type="component" value="Unassembled WGS sequence"/>
</dbReference>
<name>A0A1I5WNV3_9BACI</name>
<accession>A0A1I5WNV3</accession>
<dbReference type="GeneID" id="93709433"/>
<comment type="caution">
    <text evidence="2">The sequence shown here is derived from an EMBL/GenBank/DDBJ whole genome shotgun (WGS) entry which is preliminary data.</text>
</comment>
<evidence type="ECO:0000313" key="2">
    <source>
        <dbReference type="EMBL" id="SFQ21462.1"/>
    </source>
</evidence>
<keyword evidence="1" id="KW-0472">Membrane</keyword>
<dbReference type="RefSeq" id="WP_061802113.1">
    <property type="nucleotide sequence ID" value="NZ_FOXX01000001.1"/>
</dbReference>
<organism evidence="2 3">
    <name type="scientific">Priestia endophytica DSM 13796</name>
    <dbReference type="NCBI Taxonomy" id="1121089"/>
    <lineage>
        <taxon>Bacteria</taxon>
        <taxon>Bacillati</taxon>
        <taxon>Bacillota</taxon>
        <taxon>Bacilli</taxon>
        <taxon>Bacillales</taxon>
        <taxon>Bacillaceae</taxon>
        <taxon>Priestia</taxon>
    </lineage>
</organism>
<protein>
    <submittedName>
        <fullName evidence="2">Type IV pilus assembly protein PilN</fullName>
    </submittedName>
</protein>
<reference evidence="2 3" key="1">
    <citation type="submission" date="2016-10" db="EMBL/GenBank/DDBJ databases">
        <authorList>
            <person name="Varghese N."/>
            <person name="Submissions S."/>
        </authorList>
    </citation>
    <scope>NUCLEOTIDE SEQUENCE [LARGE SCALE GENOMIC DNA]</scope>
    <source>
        <strain evidence="2 3">DSM 13796</strain>
    </source>
</reference>
<sequence length="194" mass="22445">MIGDVNFLPEKEPRNIAPWLLFIILIVLAIGVLLYGYIQYQDKKENISRTEAKITKVKETRESLNVPSWIGEYHDLKNAVNWSESRKGDLNLLLTSLVEELPQNGYIEQFYLDDYNVLSLEIQLENHRDAAFYLQNLKDSSLVEKASLLSINTSNVTEEVERQDGELSTYQATYSLIIDLEKLKKQSEKQEETE</sequence>
<evidence type="ECO:0000313" key="3">
    <source>
        <dbReference type="Proteomes" id="UP000182762"/>
    </source>
</evidence>
<keyword evidence="3" id="KW-1185">Reference proteome</keyword>
<keyword evidence="1" id="KW-0812">Transmembrane</keyword>
<keyword evidence="1" id="KW-1133">Transmembrane helix</keyword>
<feature type="transmembrane region" description="Helical" evidence="1">
    <location>
        <begin position="16"/>
        <end position="38"/>
    </location>
</feature>
<gene>
    <name evidence="2" type="ORF">SAMN02745910_00666</name>
</gene>
<evidence type="ECO:0000256" key="1">
    <source>
        <dbReference type="SAM" id="Phobius"/>
    </source>
</evidence>
<dbReference type="EMBL" id="FOXX01000001">
    <property type="protein sequence ID" value="SFQ21462.1"/>
    <property type="molecule type" value="Genomic_DNA"/>
</dbReference>
<proteinExistence type="predicted"/>